<protein>
    <recommendedName>
        <fullName evidence="15">Ribonuclease T2-like</fullName>
        <ecNumber evidence="4">4.6.1.19</ecNumber>
    </recommendedName>
</protein>
<evidence type="ECO:0000256" key="2">
    <source>
        <dbReference type="ARBA" id="ARBA00004496"/>
    </source>
</evidence>
<dbReference type="PROSITE" id="PS51257">
    <property type="entry name" value="PROKAR_LIPOPROTEIN"/>
    <property type="match status" value="1"/>
</dbReference>
<dbReference type="InterPro" id="IPR001568">
    <property type="entry name" value="RNase_T2-like"/>
</dbReference>
<feature type="active site" evidence="16">
    <location>
        <position position="74"/>
    </location>
</feature>
<dbReference type="OrthoDB" id="435754at2759"/>
<evidence type="ECO:0000256" key="10">
    <source>
        <dbReference type="ARBA" id="ARBA00022801"/>
    </source>
</evidence>
<keyword evidence="5" id="KW-0963">Cytoplasm</keyword>
<evidence type="ECO:0000256" key="7">
    <source>
        <dbReference type="ARBA" id="ARBA00022722"/>
    </source>
</evidence>
<dbReference type="GO" id="GO:0033897">
    <property type="term" value="F:ribonuclease T2 activity"/>
    <property type="evidence" value="ECO:0007669"/>
    <property type="project" value="UniProtKB-EC"/>
</dbReference>
<dbReference type="PROSITE" id="PS00530">
    <property type="entry name" value="RNASE_T2_1"/>
    <property type="match status" value="1"/>
</dbReference>
<feature type="signal peptide" evidence="19">
    <location>
        <begin position="1"/>
        <end position="18"/>
    </location>
</feature>
<dbReference type="GO" id="GO:0016787">
    <property type="term" value="F:hydrolase activity"/>
    <property type="evidence" value="ECO:0007669"/>
    <property type="project" value="UniProtKB-KW"/>
</dbReference>
<comment type="function">
    <text evidence="14">Rnase which modulates cell survival under stress conditions. Released from the vacuole to the cytoplasm during stress to promote tRNA and rRNA cleavage and to activate separately a downstream pathway that promotes cell death. Involved in cell size, vacuolar morphology and growth at high temperatures and high salt concentration.</text>
</comment>
<dbReference type="Proteomes" id="UP000813444">
    <property type="component" value="Unassembled WGS sequence"/>
</dbReference>
<dbReference type="InterPro" id="IPR057328">
    <property type="entry name" value="RNaseT2L_C"/>
</dbReference>
<evidence type="ECO:0000256" key="14">
    <source>
        <dbReference type="ARBA" id="ARBA00025494"/>
    </source>
</evidence>
<sequence length="406" mass="44290">MLSRCLAAIALAAGPVSAVFPVSTSCPANVPVSCQNTTVYEDTCCFNHPGGQVLLTQFWDTNPSTGPADSWTIHGLWPDNCDGTWEEYCDKDREYFNITAILEPSAPCTLQYMQKFWKDYNGDDEDFWEHEFNKHGTCMSSLEPACYPDYEPGHEVIDYFKRTVKLFKTLPSYEWLAEAGIVPSTTATYSRAEIQAVLRAHHGHDVIINCNRNRELNELWYHYNIRGSVQSGEYIPVEPVGSPSTCPQTGIRYLPKYSNPTPPTPTTTTTGPSPTVSLPPGLLSGKGWLYVETGSASYGGFLISAGKWYRQGGGTPATYTATPNAAGDAFTLKTSKGPCTIQSDSSLLCDASVSATNASPFGFDGKYLTYAGSSSFYSIGLPSGTAQGTVYTNPQSVEFKATWSPR</sequence>
<keyword evidence="13" id="KW-0456">Lyase</keyword>
<accession>A0A8K0WKD7</accession>
<dbReference type="Gene3D" id="3.90.730.10">
    <property type="entry name" value="Ribonuclease T2-like"/>
    <property type="match status" value="1"/>
</dbReference>
<dbReference type="FunFam" id="3.90.730.10:FF:000004">
    <property type="entry name" value="Ribonuclease T2-like"/>
    <property type="match status" value="1"/>
</dbReference>
<evidence type="ECO:0000313" key="22">
    <source>
        <dbReference type="Proteomes" id="UP000813444"/>
    </source>
</evidence>
<dbReference type="SUPFAM" id="SSF55895">
    <property type="entry name" value="Ribonuclease Rh-like"/>
    <property type="match status" value="1"/>
</dbReference>
<name>A0A8K0WKD7_9HYPO</name>
<evidence type="ECO:0000256" key="5">
    <source>
        <dbReference type="ARBA" id="ARBA00022490"/>
    </source>
</evidence>
<dbReference type="GO" id="GO:0005775">
    <property type="term" value="C:vacuolar lumen"/>
    <property type="evidence" value="ECO:0007669"/>
    <property type="project" value="UniProtKB-SubCell"/>
</dbReference>
<evidence type="ECO:0000256" key="12">
    <source>
        <dbReference type="ARBA" id="ARBA00023180"/>
    </source>
</evidence>
<feature type="active site" evidence="16">
    <location>
        <position position="131"/>
    </location>
</feature>
<organism evidence="21 22">
    <name type="scientific">Stachybotrys elegans</name>
    <dbReference type="NCBI Taxonomy" id="80388"/>
    <lineage>
        <taxon>Eukaryota</taxon>
        <taxon>Fungi</taxon>
        <taxon>Dikarya</taxon>
        <taxon>Ascomycota</taxon>
        <taxon>Pezizomycotina</taxon>
        <taxon>Sordariomycetes</taxon>
        <taxon>Hypocreomycetidae</taxon>
        <taxon>Hypocreales</taxon>
        <taxon>Stachybotryaceae</taxon>
        <taxon>Stachybotrys</taxon>
    </lineage>
</organism>
<evidence type="ECO:0000256" key="4">
    <source>
        <dbReference type="ARBA" id="ARBA00012571"/>
    </source>
</evidence>
<feature type="chain" id="PRO_5035454128" description="Ribonuclease T2-like" evidence="19">
    <location>
        <begin position="19"/>
        <end position="406"/>
    </location>
</feature>
<dbReference type="InterPro" id="IPR033697">
    <property type="entry name" value="Ribonuclease_T2_eukaryotic"/>
</dbReference>
<keyword evidence="7" id="KW-0540">Nuclease</keyword>
<evidence type="ECO:0000256" key="18">
    <source>
        <dbReference type="SAM" id="MobiDB-lite"/>
    </source>
</evidence>
<dbReference type="EMBL" id="JAGPNK010000018">
    <property type="protein sequence ID" value="KAH7305597.1"/>
    <property type="molecule type" value="Genomic_DNA"/>
</dbReference>
<gene>
    <name evidence="21" type="ORF">B0I35DRAFT_444098</name>
</gene>
<keyword evidence="22" id="KW-1185">Reference proteome</keyword>
<keyword evidence="12" id="KW-0325">Glycoprotein</keyword>
<feature type="compositionally biased region" description="Low complexity" evidence="18">
    <location>
        <begin position="266"/>
        <end position="275"/>
    </location>
</feature>
<dbReference type="EC" id="4.6.1.19" evidence="4"/>
<keyword evidence="11" id="KW-1015">Disulfide bond</keyword>
<evidence type="ECO:0000256" key="9">
    <source>
        <dbReference type="ARBA" id="ARBA00022759"/>
    </source>
</evidence>
<comment type="subcellular location">
    <subcellularLocation>
        <location evidence="2">Cytoplasm</location>
    </subcellularLocation>
    <subcellularLocation>
        <location evidence="1">Vacuole lumen</location>
    </subcellularLocation>
</comment>
<evidence type="ECO:0000256" key="19">
    <source>
        <dbReference type="SAM" id="SignalP"/>
    </source>
</evidence>
<dbReference type="PANTHER" id="PTHR11240">
    <property type="entry name" value="RIBONUCLEASE T2"/>
    <property type="match status" value="1"/>
</dbReference>
<dbReference type="InterPro" id="IPR033130">
    <property type="entry name" value="RNase_T2_His_AS_2"/>
</dbReference>
<feature type="domain" description="RNase T2-like C-terminal" evidence="20">
    <location>
        <begin position="283"/>
        <end position="403"/>
    </location>
</feature>
<dbReference type="AlphaFoldDB" id="A0A8K0WKD7"/>
<keyword evidence="10" id="KW-0378">Hydrolase</keyword>
<dbReference type="Pfam" id="PF25488">
    <property type="entry name" value="RNaseT2L_C"/>
    <property type="match status" value="1"/>
</dbReference>
<dbReference type="InterPro" id="IPR036430">
    <property type="entry name" value="RNase_T2-like_sf"/>
</dbReference>
<keyword evidence="8 19" id="KW-0732">Signal</keyword>
<dbReference type="GO" id="GO:0003723">
    <property type="term" value="F:RNA binding"/>
    <property type="evidence" value="ECO:0007669"/>
    <property type="project" value="InterPro"/>
</dbReference>
<evidence type="ECO:0000256" key="6">
    <source>
        <dbReference type="ARBA" id="ARBA00022554"/>
    </source>
</evidence>
<evidence type="ECO:0000256" key="8">
    <source>
        <dbReference type="ARBA" id="ARBA00022729"/>
    </source>
</evidence>
<evidence type="ECO:0000313" key="21">
    <source>
        <dbReference type="EMBL" id="KAH7305597.1"/>
    </source>
</evidence>
<evidence type="ECO:0000256" key="16">
    <source>
        <dbReference type="PIRSR" id="PIRSR633697-1"/>
    </source>
</evidence>
<dbReference type="GO" id="GO:0005576">
    <property type="term" value="C:extracellular region"/>
    <property type="evidence" value="ECO:0007669"/>
    <property type="project" value="TreeGrafter"/>
</dbReference>
<dbReference type="PROSITE" id="PS00531">
    <property type="entry name" value="RNASE_T2_2"/>
    <property type="match status" value="1"/>
</dbReference>
<evidence type="ECO:0000256" key="1">
    <source>
        <dbReference type="ARBA" id="ARBA00004410"/>
    </source>
</evidence>
<proteinExistence type="inferred from homology"/>
<dbReference type="PANTHER" id="PTHR11240:SF22">
    <property type="entry name" value="RIBONUCLEASE T2"/>
    <property type="match status" value="1"/>
</dbReference>
<evidence type="ECO:0000256" key="13">
    <source>
        <dbReference type="ARBA" id="ARBA00023239"/>
    </source>
</evidence>
<evidence type="ECO:0000256" key="17">
    <source>
        <dbReference type="RuleBase" id="RU004328"/>
    </source>
</evidence>
<dbReference type="InterPro" id="IPR018188">
    <property type="entry name" value="RNase_T2_His_AS_1"/>
</dbReference>
<keyword evidence="9" id="KW-0255">Endonuclease</keyword>
<evidence type="ECO:0000259" key="20">
    <source>
        <dbReference type="Pfam" id="PF25488"/>
    </source>
</evidence>
<evidence type="ECO:0000256" key="3">
    <source>
        <dbReference type="ARBA" id="ARBA00007469"/>
    </source>
</evidence>
<dbReference type="Pfam" id="PF00445">
    <property type="entry name" value="Ribonuclease_T2"/>
    <property type="match status" value="1"/>
</dbReference>
<feature type="active site" evidence="16">
    <location>
        <position position="135"/>
    </location>
</feature>
<reference evidence="21" key="1">
    <citation type="journal article" date="2021" name="Nat. Commun.">
        <title>Genetic determinants of endophytism in the Arabidopsis root mycobiome.</title>
        <authorList>
            <person name="Mesny F."/>
            <person name="Miyauchi S."/>
            <person name="Thiergart T."/>
            <person name="Pickel B."/>
            <person name="Atanasova L."/>
            <person name="Karlsson M."/>
            <person name="Huettel B."/>
            <person name="Barry K.W."/>
            <person name="Haridas S."/>
            <person name="Chen C."/>
            <person name="Bauer D."/>
            <person name="Andreopoulos W."/>
            <person name="Pangilinan J."/>
            <person name="LaButti K."/>
            <person name="Riley R."/>
            <person name="Lipzen A."/>
            <person name="Clum A."/>
            <person name="Drula E."/>
            <person name="Henrissat B."/>
            <person name="Kohler A."/>
            <person name="Grigoriev I.V."/>
            <person name="Martin F.M."/>
            <person name="Hacquard S."/>
        </authorList>
    </citation>
    <scope>NUCLEOTIDE SEQUENCE</scope>
    <source>
        <strain evidence="21">MPI-CAGE-CH-0235</strain>
    </source>
</reference>
<feature type="region of interest" description="Disordered" evidence="18">
    <location>
        <begin position="254"/>
        <end position="275"/>
    </location>
</feature>
<dbReference type="GO" id="GO:0006401">
    <property type="term" value="P:RNA catabolic process"/>
    <property type="evidence" value="ECO:0007669"/>
    <property type="project" value="TreeGrafter"/>
</dbReference>
<dbReference type="CDD" id="cd01061">
    <property type="entry name" value="RNase_T2_euk"/>
    <property type="match status" value="1"/>
</dbReference>
<comment type="caution">
    <text evidence="21">The sequence shown here is derived from an EMBL/GenBank/DDBJ whole genome shotgun (WGS) entry which is preliminary data.</text>
</comment>
<keyword evidence="6" id="KW-0926">Vacuole</keyword>
<evidence type="ECO:0000256" key="15">
    <source>
        <dbReference type="ARBA" id="ARBA00071169"/>
    </source>
</evidence>
<comment type="similarity">
    <text evidence="3 17">Belongs to the RNase T2 family.</text>
</comment>
<evidence type="ECO:0000256" key="11">
    <source>
        <dbReference type="ARBA" id="ARBA00023157"/>
    </source>
</evidence>